<organism evidence="1 2">
    <name type="scientific">Planococcus antarcticus DSM 14505</name>
    <dbReference type="NCBI Taxonomy" id="1185653"/>
    <lineage>
        <taxon>Bacteria</taxon>
        <taxon>Bacillati</taxon>
        <taxon>Bacillota</taxon>
        <taxon>Bacilli</taxon>
        <taxon>Bacillales</taxon>
        <taxon>Caryophanaceae</taxon>
        <taxon>Planococcus</taxon>
    </lineage>
</organism>
<proteinExistence type="predicted"/>
<comment type="caution">
    <text evidence="1">The sequence shown here is derived from an EMBL/GenBank/DDBJ whole genome shotgun (WGS) entry which is preliminary data.</text>
</comment>
<evidence type="ECO:0000313" key="2">
    <source>
        <dbReference type="Proteomes" id="UP000004725"/>
    </source>
</evidence>
<name>A0AA87LWT8_9BACL</name>
<evidence type="ECO:0000313" key="1">
    <source>
        <dbReference type="EMBL" id="EIM08505.1"/>
    </source>
</evidence>
<dbReference type="EMBL" id="AJYB01000002">
    <property type="protein sequence ID" value="EIM08505.1"/>
    <property type="molecule type" value="Genomic_DNA"/>
</dbReference>
<dbReference type="AlphaFoldDB" id="A0AA87LWT8"/>
<dbReference type="Proteomes" id="UP000004725">
    <property type="component" value="Unassembled WGS sequence"/>
</dbReference>
<reference evidence="1 2" key="1">
    <citation type="journal article" date="2012" name="J. Bacteriol.">
        <title>Genome Sequence of the Antarctic Psychrophile Bacterium Planococcus antarcticus DSM 14505.</title>
        <authorList>
            <person name="Margolles A."/>
            <person name="Gueimonde M."/>
            <person name="Sanchez B."/>
        </authorList>
    </citation>
    <scope>NUCLEOTIDE SEQUENCE [LARGE SCALE GENOMIC DNA]</scope>
    <source>
        <strain evidence="1 2">DSM 14505</strain>
    </source>
</reference>
<dbReference type="InterPro" id="IPR038765">
    <property type="entry name" value="Papain-like_cys_pep_sf"/>
</dbReference>
<accession>A0AA87LWT8</accession>
<protein>
    <submittedName>
        <fullName evidence="1">Uncharacterized protein</fullName>
    </submittedName>
</protein>
<dbReference type="RefSeq" id="WP_006828103.1">
    <property type="nucleotide sequence ID" value="NZ_AJYB01000002.1"/>
</dbReference>
<gene>
    <name evidence="1" type="ORF">A1A1_00365</name>
</gene>
<sequence length="257" mass="29438">MKAPEEILAVWQQFDNFPMETLTKAWYYQRSGEQKQRGVELMKQHHDQYGITGNCFDLAIWLLTAFDRAGVKAYPVGSGLGTEQAHAAIMAEDQNGRRFLCDLGDQWIQPILVEVGSPEFKSGRLAGFFPGAEVQVKPADKGIGVSYYRPNGKQSDQVYTIEPVERADFLEAAEYSQHHIHPEPLVEVRLQLQGETVHWEFDNWKSFLSTSTGLYPDDPIKTLEDWVERIQVKTQYDKEFLLESLGFYQKLNLSSKE</sequence>
<dbReference type="SUPFAM" id="SSF54001">
    <property type="entry name" value="Cysteine proteinases"/>
    <property type="match status" value="1"/>
</dbReference>